<evidence type="ECO:0000313" key="1">
    <source>
        <dbReference type="EMBL" id="GFU13374.1"/>
    </source>
</evidence>
<protein>
    <submittedName>
        <fullName evidence="1">Uncharacterized protein</fullName>
    </submittedName>
</protein>
<evidence type="ECO:0000313" key="2">
    <source>
        <dbReference type="Proteomes" id="UP000887013"/>
    </source>
</evidence>
<accession>A0A8X6QC14</accession>
<comment type="caution">
    <text evidence="1">The sequence shown here is derived from an EMBL/GenBank/DDBJ whole genome shotgun (WGS) entry which is preliminary data.</text>
</comment>
<dbReference type="EMBL" id="BMAW01125652">
    <property type="protein sequence ID" value="GFU13374.1"/>
    <property type="molecule type" value="Genomic_DNA"/>
</dbReference>
<proteinExistence type="predicted"/>
<dbReference type="Proteomes" id="UP000887013">
    <property type="component" value="Unassembled WGS sequence"/>
</dbReference>
<keyword evidence="2" id="KW-1185">Reference proteome</keyword>
<reference evidence="1" key="1">
    <citation type="submission" date="2020-08" db="EMBL/GenBank/DDBJ databases">
        <title>Multicomponent nature underlies the extraordinary mechanical properties of spider dragline silk.</title>
        <authorList>
            <person name="Kono N."/>
            <person name="Nakamura H."/>
            <person name="Mori M."/>
            <person name="Yoshida Y."/>
            <person name="Ohtoshi R."/>
            <person name="Malay A.D."/>
            <person name="Moran D.A.P."/>
            <person name="Tomita M."/>
            <person name="Numata K."/>
            <person name="Arakawa K."/>
        </authorList>
    </citation>
    <scope>NUCLEOTIDE SEQUENCE</scope>
</reference>
<gene>
    <name evidence="1" type="ORF">NPIL_422421</name>
</gene>
<name>A0A8X6QC14_NEPPI</name>
<organism evidence="1 2">
    <name type="scientific">Nephila pilipes</name>
    <name type="common">Giant wood spider</name>
    <name type="synonym">Nephila maculata</name>
    <dbReference type="NCBI Taxonomy" id="299642"/>
    <lineage>
        <taxon>Eukaryota</taxon>
        <taxon>Metazoa</taxon>
        <taxon>Ecdysozoa</taxon>
        <taxon>Arthropoda</taxon>
        <taxon>Chelicerata</taxon>
        <taxon>Arachnida</taxon>
        <taxon>Araneae</taxon>
        <taxon>Araneomorphae</taxon>
        <taxon>Entelegynae</taxon>
        <taxon>Araneoidea</taxon>
        <taxon>Nephilidae</taxon>
        <taxon>Nephila</taxon>
    </lineage>
</organism>
<sequence>MLAARLDGKGAAEVQGVAALQRPAKCGFCAVCSMLQKQCAKVSPSAEGSGIKTPLKTPAASSHQIYYATYGHTILWS</sequence>
<dbReference type="AlphaFoldDB" id="A0A8X6QC14"/>